<keyword evidence="4" id="KW-1185">Reference proteome</keyword>
<dbReference type="GO" id="GO:0019005">
    <property type="term" value="C:SCF ubiquitin ligase complex"/>
    <property type="evidence" value="ECO:0007669"/>
    <property type="project" value="TreeGrafter"/>
</dbReference>
<gene>
    <name evidence="3" type="ORF">BQ4739_LOCUS15999</name>
</gene>
<evidence type="ECO:0000313" key="3">
    <source>
        <dbReference type="EMBL" id="SZX75724.1"/>
    </source>
</evidence>
<proteinExistence type="predicted"/>
<dbReference type="GO" id="GO:0005930">
    <property type="term" value="C:axoneme"/>
    <property type="evidence" value="ECO:0007669"/>
    <property type="project" value="UniProtKB-SubCell"/>
</dbReference>
<dbReference type="Proteomes" id="UP000256970">
    <property type="component" value="Unassembled WGS sequence"/>
</dbReference>
<sequence length="262" mass="27576">MLAALTELRSLELVMIDGEHLLLQKPPPPAAAAAIAEGDQLQDAAAAGPAVHAAAAHPQGEEPQVQPGAAAAGQQVLQQGAGGQQAMQQMQQLPGQLAEPIGVMLQQQLQQQQDHGPPAPNMLPVTRAIAGLPHLEHLELMCSGLSFRTVKPLTALTQLTNLAMAGCNFDDAACCSLVLSLTGLRKLSLRGSELVNDVSLVVISKALPQLTALNIEFCSRITDRGVLQMSGLQQLRLLEADKTYVSLQAVAAVLRHTARVAE</sequence>
<dbReference type="PANTHER" id="PTHR13318:SF190">
    <property type="entry name" value="PARTNER OF PAIRED, ISOFORM B"/>
    <property type="match status" value="1"/>
</dbReference>
<reference evidence="3 4" key="1">
    <citation type="submission" date="2016-10" db="EMBL/GenBank/DDBJ databases">
        <authorList>
            <person name="Cai Z."/>
        </authorList>
    </citation>
    <scope>NUCLEOTIDE SEQUENCE [LARGE SCALE GENOMIC DNA]</scope>
</reference>
<dbReference type="InterPro" id="IPR006553">
    <property type="entry name" value="Leu-rich_rpt_Cys-con_subtyp"/>
</dbReference>
<dbReference type="Gene3D" id="3.80.10.10">
    <property type="entry name" value="Ribonuclease Inhibitor"/>
    <property type="match status" value="1"/>
</dbReference>
<protein>
    <submittedName>
        <fullName evidence="3">Uncharacterized protein</fullName>
    </submittedName>
</protein>
<dbReference type="InterPro" id="IPR032675">
    <property type="entry name" value="LRR_dom_sf"/>
</dbReference>
<name>A0A383WFC6_TETOB</name>
<dbReference type="AlphaFoldDB" id="A0A383WFC6"/>
<dbReference type="EMBL" id="FNXT01001239">
    <property type="protein sequence ID" value="SZX75724.1"/>
    <property type="molecule type" value="Genomic_DNA"/>
</dbReference>
<accession>A0A383WFC6</accession>
<organism evidence="3 4">
    <name type="scientific">Tetradesmus obliquus</name>
    <name type="common">Green alga</name>
    <name type="synonym">Acutodesmus obliquus</name>
    <dbReference type="NCBI Taxonomy" id="3088"/>
    <lineage>
        <taxon>Eukaryota</taxon>
        <taxon>Viridiplantae</taxon>
        <taxon>Chlorophyta</taxon>
        <taxon>core chlorophytes</taxon>
        <taxon>Chlorophyceae</taxon>
        <taxon>CS clade</taxon>
        <taxon>Sphaeropleales</taxon>
        <taxon>Scenedesmaceae</taxon>
        <taxon>Tetradesmus</taxon>
    </lineage>
</organism>
<comment type="subcellular location">
    <subcellularLocation>
        <location evidence="1">Cytoplasm</location>
        <location evidence="1">Cytoskeleton</location>
        <location evidence="1">Cilium axoneme</location>
    </subcellularLocation>
</comment>
<evidence type="ECO:0000313" key="4">
    <source>
        <dbReference type="Proteomes" id="UP000256970"/>
    </source>
</evidence>
<feature type="region of interest" description="Disordered" evidence="2">
    <location>
        <begin position="46"/>
        <end position="71"/>
    </location>
</feature>
<dbReference type="GO" id="GO:0031146">
    <property type="term" value="P:SCF-dependent proteasomal ubiquitin-dependent protein catabolic process"/>
    <property type="evidence" value="ECO:0007669"/>
    <property type="project" value="TreeGrafter"/>
</dbReference>
<dbReference type="STRING" id="3088.A0A383WFC6"/>
<evidence type="ECO:0000256" key="2">
    <source>
        <dbReference type="SAM" id="MobiDB-lite"/>
    </source>
</evidence>
<dbReference type="SMART" id="SM00367">
    <property type="entry name" value="LRR_CC"/>
    <property type="match status" value="3"/>
</dbReference>
<dbReference type="SUPFAM" id="SSF52047">
    <property type="entry name" value="RNI-like"/>
    <property type="match status" value="1"/>
</dbReference>
<evidence type="ECO:0000256" key="1">
    <source>
        <dbReference type="ARBA" id="ARBA00004430"/>
    </source>
</evidence>
<dbReference type="PANTHER" id="PTHR13318">
    <property type="entry name" value="PARTNER OF PAIRED, ISOFORM B-RELATED"/>
    <property type="match status" value="1"/>
</dbReference>